<comment type="similarity">
    <text evidence="1">Belongs to the heat shock protein 90 family.</text>
</comment>
<feature type="region of interest" description="Disordered" evidence="5">
    <location>
        <begin position="1"/>
        <end position="47"/>
    </location>
</feature>
<dbReference type="PRINTS" id="PR00775">
    <property type="entry name" value="HEATSHOCK90"/>
</dbReference>
<gene>
    <name evidence="6" type="ORF">K8F61_09095</name>
</gene>
<keyword evidence="4" id="KW-0143">Chaperone</keyword>
<feature type="compositionally biased region" description="Pro residues" evidence="5">
    <location>
        <begin position="1"/>
        <end position="11"/>
    </location>
</feature>
<dbReference type="InterPro" id="IPR020575">
    <property type="entry name" value="Hsp90_N"/>
</dbReference>
<keyword evidence="3" id="KW-0067">ATP-binding</keyword>
<dbReference type="PIRSF" id="PIRSF002583">
    <property type="entry name" value="Hsp90"/>
    <property type="match status" value="1"/>
</dbReference>
<dbReference type="InterPro" id="IPR020568">
    <property type="entry name" value="Ribosomal_Su5_D2-typ_SF"/>
</dbReference>
<dbReference type="InterPro" id="IPR036890">
    <property type="entry name" value="HATPase_C_sf"/>
</dbReference>
<evidence type="ECO:0000256" key="5">
    <source>
        <dbReference type="SAM" id="MobiDB-lite"/>
    </source>
</evidence>
<organism evidence="6 7">
    <name type="scientific">Microbacterium resistens</name>
    <dbReference type="NCBI Taxonomy" id="156977"/>
    <lineage>
        <taxon>Bacteria</taxon>
        <taxon>Bacillati</taxon>
        <taxon>Actinomycetota</taxon>
        <taxon>Actinomycetes</taxon>
        <taxon>Micrococcales</taxon>
        <taxon>Microbacteriaceae</taxon>
        <taxon>Microbacterium</taxon>
    </lineage>
</organism>
<dbReference type="Pfam" id="PF13589">
    <property type="entry name" value="HATPase_c_3"/>
    <property type="match status" value="1"/>
</dbReference>
<evidence type="ECO:0000256" key="1">
    <source>
        <dbReference type="ARBA" id="ARBA00008239"/>
    </source>
</evidence>
<protein>
    <submittedName>
        <fullName evidence="6">HSP90 family protein</fullName>
    </submittedName>
</protein>
<name>A0ABY3RW50_9MICO</name>
<evidence type="ECO:0000256" key="4">
    <source>
        <dbReference type="ARBA" id="ARBA00023186"/>
    </source>
</evidence>
<dbReference type="InterPro" id="IPR001404">
    <property type="entry name" value="Hsp90_fam"/>
</dbReference>
<dbReference type="SUPFAM" id="SSF55874">
    <property type="entry name" value="ATPase domain of HSP90 chaperone/DNA topoisomerase II/histidine kinase"/>
    <property type="match status" value="1"/>
</dbReference>
<dbReference type="EMBL" id="CP082781">
    <property type="protein sequence ID" value="UGS28293.1"/>
    <property type="molecule type" value="Genomic_DNA"/>
</dbReference>
<sequence length="655" mass="70932">MPEAPAEPGPVPGEARRRRRRSCEREGPWLLGSARGPDTERGPQGGSAVGAEIQQFQVDLRGVVDLLSRHIYSGPRVYLRELLQNARDAVTARAEVDGGGGRIRIRPLTDATGEFVLTDDGVGLTSAEVADLLATVGRSSKRDIFDLPRSDYLGQFGIGLLSCFMVADAIVIRSRSARGGAPVEWTGNADGTFHVRELDEDLPIGTSVHLAPRFGQADLLRADAVRDLARTFAEFLPVSVQLELPDGGVADLTHPAPFLSLREDPESAAAYGRELLGATPLDLIELDEPATGTRGVAYVLPFAPPPGARQATRMYLGRMLLSERADDVLPDWAFFVRAVVDSTGLSPTASRESLVEDAALEHVREHLGAAIRRWVLELGLREPHRLAQFVAVHEVGLKSLIRHDEELARFITRWLTVETTHGTMSVGDLVERHPHIRYAETVDEFRQVAGISRADQILVNGGYLYDADLVRRLTDLYPSVTVEKVDVVGELDRLDPPPLDDRASAVALEDRAGAVLAGIGCAVVVRTIGQSELPALYVADPAVLRRMDRTRTKGVTGTLWGGVLDRIDDAVAPGTDDDLAARLCLNWSNRVVRALRGVTDDAVFARTVQLLYIQALLAGHRPLSDADRSLMTGALADLVALSAGLGAEHPPLPEL</sequence>
<dbReference type="SUPFAM" id="SSF54211">
    <property type="entry name" value="Ribosomal protein S5 domain 2-like"/>
    <property type="match status" value="1"/>
</dbReference>
<keyword evidence="2" id="KW-0547">Nucleotide-binding</keyword>
<dbReference type="Gene3D" id="3.30.230.80">
    <property type="match status" value="1"/>
</dbReference>
<evidence type="ECO:0000313" key="7">
    <source>
        <dbReference type="Proteomes" id="UP001199642"/>
    </source>
</evidence>
<accession>A0ABY3RW50</accession>
<dbReference type="Proteomes" id="UP001199642">
    <property type="component" value="Chromosome"/>
</dbReference>
<evidence type="ECO:0000313" key="6">
    <source>
        <dbReference type="EMBL" id="UGS28293.1"/>
    </source>
</evidence>
<keyword evidence="7" id="KW-1185">Reference proteome</keyword>
<dbReference type="Gene3D" id="3.30.565.10">
    <property type="entry name" value="Histidine kinase-like ATPase, C-terminal domain"/>
    <property type="match status" value="1"/>
</dbReference>
<evidence type="ECO:0000256" key="2">
    <source>
        <dbReference type="ARBA" id="ARBA00022741"/>
    </source>
</evidence>
<dbReference type="NCBIfam" id="NF010683">
    <property type="entry name" value="PRK14083.1"/>
    <property type="match status" value="1"/>
</dbReference>
<dbReference type="Pfam" id="PF00183">
    <property type="entry name" value="HSP90"/>
    <property type="match status" value="1"/>
</dbReference>
<proteinExistence type="inferred from homology"/>
<reference evidence="6 7" key="1">
    <citation type="submission" date="2023-01" db="EMBL/GenBank/DDBJ databases">
        <title>Characterization of estradiol degrading bacteria Microbacterium sp. MZT7 and reveal degrading genes through genome analysis.</title>
        <authorList>
            <person name="Hao P."/>
            <person name="Gao Y."/>
        </authorList>
    </citation>
    <scope>NUCLEOTIDE SEQUENCE [LARGE SCALE GENOMIC DNA]</scope>
    <source>
        <strain evidence="6 7">MZT7</strain>
    </source>
</reference>
<dbReference type="PANTHER" id="PTHR11528">
    <property type="entry name" value="HEAT SHOCK PROTEIN 90 FAMILY MEMBER"/>
    <property type="match status" value="1"/>
</dbReference>
<evidence type="ECO:0000256" key="3">
    <source>
        <dbReference type="ARBA" id="ARBA00022840"/>
    </source>
</evidence>